<dbReference type="PANTHER" id="PTHR24373:SF370">
    <property type="entry name" value="FISH-LIPS, ISOFORM E"/>
    <property type="match status" value="1"/>
</dbReference>
<dbReference type="Pfam" id="PF13855">
    <property type="entry name" value="LRR_8"/>
    <property type="match status" value="1"/>
</dbReference>
<comment type="PTM">
    <text evidence="5">Ubiquitinated in the presence of host E1 ubiquitin-activating enzyme, E2 ubiquitin-conjugating enzyme and ubiquitin.</text>
</comment>
<dbReference type="GO" id="GO:0061630">
    <property type="term" value="F:ubiquitin protein ligase activity"/>
    <property type="evidence" value="ECO:0007669"/>
    <property type="project" value="UniProtKB-EC"/>
</dbReference>
<keyword evidence="3" id="KW-0732">Signal</keyword>
<dbReference type="InterPro" id="IPR001611">
    <property type="entry name" value="Leu-rich_rpt"/>
</dbReference>
<dbReference type="EMBL" id="LACD01000001">
    <property type="protein sequence ID" value="KJZ49176.1"/>
    <property type="molecule type" value="Genomic_DNA"/>
</dbReference>
<evidence type="ECO:0000256" key="4">
    <source>
        <dbReference type="ARBA" id="ARBA00023026"/>
    </source>
</evidence>
<evidence type="ECO:0000313" key="8">
    <source>
        <dbReference type="Proteomes" id="UP000033500"/>
    </source>
</evidence>
<dbReference type="PROSITE" id="PS52053">
    <property type="entry name" value="NEL"/>
    <property type="match status" value="1"/>
</dbReference>
<protein>
    <recommendedName>
        <fullName evidence="2">RING-type E3 ubiquitin transferase</fullName>
        <ecNumber evidence="2">2.3.2.27</ecNumber>
    </recommendedName>
</protein>
<dbReference type="GO" id="GO:0016567">
    <property type="term" value="P:protein ubiquitination"/>
    <property type="evidence" value="ECO:0007669"/>
    <property type="project" value="InterPro"/>
</dbReference>
<comment type="caution">
    <text evidence="7">The sequence shown here is derived from an EMBL/GenBank/DDBJ whole genome shotgun (WGS) entry which is preliminary data.</text>
</comment>
<evidence type="ECO:0000256" key="1">
    <source>
        <dbReference type="ARBA" id="ARBA00000900"/>
    </source>
</evidence>
<keyword evidence="5" id="KW-1035">Host cytoplasm</keyword>
<dbReference type="Pfam" id="PF14496">
    <property type="entry name" value="NEL"/>
    <property type="match status" value="1"/>
</dbReference>
<evidence type="ECO:0000256" key="2">
    <source>
        <dbReference type="ARBA" id="ARBA00012483"/>
    </source>
</evidence>
<dbReference type="SUPFAM" id="SSF52058">
    <property type="entry name" value="L domain-like"/>
    <property type="match status" value="1"/>
</dbReference>
<keyword evidence="4" id="KW-0843">Virulence</keyword>
<accession>A0A0F4TXV4</accession>
<dbReference type="PROSITE" id="PS51450">
    <property type="entry name" value="LRR"/>
    <property type="match status" value="1"/>
</dbReference>
<evidence type="ECO:0000256" key="5">
    <source>
        <dbReference type="PROSITE-ProRule" id="PRU01398"/>
    </source>
</evidence>
<keyword evidence="5" id="KW-0964">Secreted</keyword>
<keyword evidence="5" id="KW-0808">Transferase</keyword>
<comment type="similarity">
    <text evidence="5">Belongs to the LRR-containing bacterial E3 ligase family.</text>
</comment>
<dbReference type="Proteomes" id="UP000033500">
    <property type="component" value="Unassembled WGS sequence"/>
</dbReference>
<evidence type="ECO:0000313" key="7">
    <source>
        <dbReference type="EMBL" id="KJZ49176.1"/>
    </source>
</evidence>
<sequence length="1762" mass="198978">MSEFKELEGIEQVPVNPVAHKGPHHERIVQALPRAITEAPVSRLLSLGGLNDLNTIFPDWYMNASSLNRQYLKELVEERWRLQAKVDGPLKDLQQDIQAFAKPLLSTLIRSNFNTSVDVSQLTVKLYVPDRIIFGIDRGASYLRESTLLEAALHNFEEPETAEDYFRSGSGVYSKNFKGELKLEATMTPQKIATLCRRLDLGAQYQTHIKSILLPSDPSARQLLQDNALAAQKASFNLDALMAYLQKDISDYAYGKLQQVRDGKSDITFHDQPLHRHRLSLMGFALHGIVLFSAVSQPSRVKSLVDELTPDGVKFWSDWSHRAPVLPGDHYGKFKLLVSFFTNGPAGVQEDMLRREDIYQQSRLDGPVIAYVPDDPLHPLKEYDSLADFMKELLSQLRDTEYQAFFSRFVAQKDKGKFFTRVKERLTRVVWQQREPLDMGPWWRETAVENPTAEPITNLIAGDVWQWLYVDKRNKAIADARVIAVPTGDEDATTRWKRLTSYLDIGWNIFNFVGMLIPGVGEVLLGVMVAQIAEELLEGIEDWSKGDREEAGAHINGVLINFAQLALMGIGHVLPRGAVAVVKPSALIDSLKPVELPGGKTRLWNADVGPYAHPVALPDNAVPNDIGLIEQGGKQWLRLEEKNYQVSQDPVTGQHRLEHPQRPTAYKPVVEHNKAGAWKIETERPLGWEAKRLMQRMHTTLDGYSAQTLGMIQHVSGADESLLRRLHVEHETPPALLRDTFLRFNTYADAERFPQHIEANQIPETMIGFVPEVTVELPRWPENRALEVFEASDHSGTSVKHGSATASEPMTIKVSRSEVAAGKLPERVIESLNETEIRDLLGDDVAVGTPERIDALRKQLVVQAGKHKKTVFDALYKGRDVSSDPRVQRVLSDVPELPASVALELLEHAEPADLQHLSEKQRLSLRLRQQARAVRHRVRLNRAYEGLFLEELASADSRRLELGSLAGLPGWSDEVRIEIHELGFGGKLHASVGPQSAPIRKVLILEEDGRYQTRDADDRHLHGSDEFYASVLHALPDAQRNALGYGIHEGARLKVELQRSPLSHDQFASTLLEHPIRKPTYDPHTMKLPGGMEGYRSISGESNVRLRARSLYPTLTDAELETFIETLRQQNVPVGLQIQALEIEFNQMVSTLTQWVNGPTRDFRLSPSGFAEVEARNVLAKKIRQCWQRTGPRHVDSNGRVLGQTLDLSNFHLYQHIDRMPRLAANFDHVTRLWLSNTGLSNIDQPFLRPFRKVRSLDLSRNKLTSLPSCIAQMPHLTDLDLTRNRIVLNILDREMLKNRTLLASLRLGENPLGLLPDISHMPDLHTLVLSHTGATTWPPGLFDRPRFRHFFLDLRYNVLTDIPQVAPGTWSAELLGRTWLSREPAWMSAENLQRLKDYVRSVGMDPERPYPPTGVRTSILWEEGLTRRDWVSKQEVWNAVEDEFNSTDFFEEIYALGRSADFTASKVYRTDLTAKVWRMLDAMAENAPLREQFFREANMRSNCVDGATQLFNVMGVEVLVHEALALGNNGLIEAELVSLAKGKSRLDEVERIAKRHIVEREAAGEQFRRLDAARNVTGTIDEVEVHLAFMTDLAQRLDLPWQARGMQFRKIAGVTSEMIEGAYQRVLGLEEGDLLRNSIAEQPFWKSFVERLNGSRFRAIDRKTIATTEFKVALDERADSATLSLEEKASLKEQIRVLAAELGEPESAFAPGQIMTDSAYAQALETIKAEREALLLQLTQEAMDRAKLNRVEIPFTVAPGN</sequence>
<dbReference type="InterPro" id="IPR032675">
    <property type="entry name" value="LRR_dom_sf"/>
</dbReference>
<dbReference type="Gene3D" id="1.20.58.360">
    <property type="entry name" value="Shigella T3SS effector IpaH defines"/>
    <property type="match status" value="1"/>
</dbReference>
<gene>
    <name evidence="7" type="ORF">VC34_00535</name>
</gene>
<dbReference type="Gene3D" id="3.80.10.10">
    <property type="entry name" value="Ribonuclease Inhibitor"/>
    <property type="match status" value="1"/>
</dbReference>
<dbReference type="InterPro" id="IPR050328">
    <property type="entry name" value="Dev_Immune_Receptor"/>
</dbReference>
<feature type="active site" description="Glycyl thioester intermediate" evidence="5">
    <location>
        <position position="1504"/>
    </location>
</feature>
<organism evidence="7 8">
    <name type="scientific">Pseudomonas fluorescens</name>
    <dbReference type="NCBI Taxonomy" id="294"/>
    <lineage>
        <taxon>Bacteria</taxon>
        <taxon>Pseudomonadati</taxon>
        <taxon>Pseudomonadota</taxon>
        <taxon>Gammaproteobacteria</taxon>
        <taxon>Pseudomonadales</taxon>
        <taxon>Pseudomonadaceae</taxon>
        <taxon>Pseudomonas</taxon>
    </lineage>
</organism>
<evidence type="ECO:0000256" key="3">
    <source>
        <dbReference type="ARBA" id="ARBA00022729"/>
    </source>
</evidence>
<dbReference type="GO" id="GO:0031012">
    <property type="term" value="C:extracellular matrix"/>
    <property type="evidence" value="ECO:0007669"/>
    <property type="project" value="TreeGrafter"/>
</dbReference>
<dbReference type="InterPro" id="IPR046673">
    <property type="entry name" value="ToxA_N"/>
</dbReference>
<dbReference type="PATRIC" id="fig|294.131.peg.110"/>
<feature type="domain" description="NEL" evidence="6">
    <location>
        <begin position="1414"/>
        <end position="1723"/>
    </location>
</feature>
<dbReference type="GO" id="GO:0005615">
    <property type="term" value="C:extracellular space"/>
    <property type="evidence" value="ECO:0007669"/>
    <property type="project" value="TreeGrafter"/>
</dbReference>
<evidence type="ECO:0000259" key="6">
    <source>
        <dbReference type="PROSITE" id="PS52053"/>
    </source>
</evidence>
<comment type="catalytic activity">
    <reaction evidence="1">
        <text>S-ubiquitinyl-[E2 ubiquitin-conjugating enzyme]-L-cysteine + [acceptor protein]-L-lysine = [E2 ubiquitin-conjugating enzyme]-L-cysteine + N(6)-ubiquitinyl-[acceptor protein]-L-lysine.</text>
        <dbReference type="EC" id="2.3.2.27"/>
    </reaction>
</comment>
<dbReference type="PANTHER" id="PTHR24373">
    <property type="entry name" value="SLIT RELATED LEUCINE-RICH REPEAT NEURONAL PROTEIN"/>
    <property type="match status" value="1"/>
</dbReference>
<dbReference type="EC" id="2.3.2.27" evidence="2"/>
<reference evidence="7 8" key="1">
    <citation type="submission" date="2015-03" db="EMBL/GenBank/DDBJ databases">
        <title>Comparative genomics of Pseudomonas insights into diversity of traits involved in vanlence and defense.</title>
        <authorList>
            <person name="Qin Y."/>
        </authorList>
    </citation>
    <scope>NUCLEOTIDE SEQUENCE [LARGE SCALE GENOMIC DNA]</scope>
    <source>
        <strain evidence="7 8">C3</strain>
    </source>
</reference>
<dbReference type="Pfam" id="PF20178">
    <property type="entry name" value="ToxA_N"/>
    <property type="match status" value="2"/>
</dbReference>
<name>A0A0F4TXV4_PSEFL</name>
<keyword evidence="5" id="KW-0833">Ubl conjugation pathway</keyword>
<proteinExistence type="inferred from homology"/>
<dbReference type="InterPro" id="IPR029487">
    <property type="entry name" value="NEL_dom"/>
</dbReference>
<keyword evidence="5" id="KW-0832">Ubl conjugation</keyword>